<feature type="domain" description="Apea-like HEPN" evidence="1">
    <location>
        <begin position="346"/>
        <end position="474"/>
    </location>
</feature>
<organism evidence="3 4">
    <name type="scientific">Thalassolituus maritimus</name>
    <dbReference type="NCBI Taxonomy" id="484498"/>
    <lineage>
        <taxon>Bacteria</taxon>
        <taxon>Pseudomonadati</taxon>
        <taxon>Pseudomonadota</taxon>
        <taxon>Gammaproteobacteria</taxon>
        <taxon>Oceanospirillales</taxon>
        <taxon>Oceanospirillaceae</taxon>
        <taxon>Thalassolituus</taxon>
    </lineage>
</organism>
<proteinExistence type="predicted"/>
<sequence>MEPNLGDSTLGNFSFGVDEVVGDLRLTRQNPRLRLWCRSLEKATPIAQTITGTLTDFKSVSLFDCLEQSAQYHYSPDKKEATSIREVLFEYAVIGDRRIGSSEKVIDAIEFHLSGATELFDQYSSFHDIFTISSDEVKELLYKHDCKVKEILRDNLISDRDCEQDSCFYVGEHPIVSVFTDPDYIIELQTPVGLFKVKNAPVRESASSSGYKLENEIRFTLEFDCLLSIKDAVERIDPITFLFSIFSDHDFEVFNIRGYCKGVEPYDEEFLIYRYLGRTELTSERPHRTRRLIKPESNVAEFNKVLIKWLNSFEEWRQPREQFFGTYFSEYYSTDRLVKCANTFDIIPSSAFGERPELDKALEEARKQAKSMFKCLPDSLERQSILGALGRIGTHTLKNKIRSRVDIINTNLSVDLPDMYLVTDHAVDCRNYYVHGGNKKLDYQENFEIVMFFIDSLEFIYVVSELIELGWDYENAFRDSGSAHRINEYIRYYPKGLRILESLIASHR</sequence>
<keyword evidence="4" id="KW-1185">Reference proteome</keyword>
<dbReference type="InterPro" id="IPR041229">
    <property type="entry name" value="HEPN_Apea"/>
</dbReference>
<gene>
    <name evidence="3" type="ORF">SAMN05421686_102291</name>
</gene>
<reference evidence="4" key="1">
    <citation type="submission" date="2017-01" db="EMBL/GenBank/DDBJ databases">
        <authorList>
            <person name="Varghese N."/>
            <person name="Submissions S."/>
        </authorList>
    </citation>
    <scope>NUCLEOTIDE SEQUENCE [LARGE SCALE GENOMIC DNA]</scope>
    <source>
        <strain evidence="4">DSM 24913</strain>
    </source>
</reference>
<name>A0A1N7K1W5_9GAMM</name>
<dbReference type="Proteomes" id="UP000185639">
    <property type="component" value="Unassembled WGS sequence"/>
</dbReference>
<evidence type="ECO:0000313" key="4">
    <source>
        <dbReference type="Proteomes" id="UP000185639"/>
    </source>
</evidence>
<dbReference type="RefSeq" id="WP_076514423.1">
    <property type="nucleotide sequence ID" value="NZ_FTOH01000002.1"/>
</dbReference>
<feature type="domain" description="ApeA N-terminal" evidence="2">
    <location>
        <begin position="18"/>
        <end position="147"/>
    </location>
</feature>
<evidence type="ECO:0000259" key="1">
    <source>
        <dbReference type="Pfam" id="PF18739"/>
    </source>
</evidence>
<dbReference type="Pfam" id="PF18739">
    <property type="entry name" value="HEPN_Apea"/>
    <property type="match status" value="1"/>
</dbReference>
<dbReference type="AlphaFoldDB" id="A0A1N7K1W5"/>
<dbReference type="Pfam" id="PF18862">
    <property type="entry name" value="ApeA_NTD1"/>
    <property type="match status" value="2"/>
</dbReference>
<accession>A0A1N7K1W5</accession>
<protein>
    <submittedName>
        <fullName evidence="3">Uncharacterized protein</fullName>
    </submittedName>
</protein>
<feature type="domain" description="ApeA N-terminal" evidence="2">
    <location>
        <begin position="205"/>
        <end position="309"/>
    </location>
</feature>
<dbReference type="OrthoDB" id="8043414at2"/>
<dbReference type="STRING" id="484498.SAMN05421686_102291"/>
<evidence type="ECO:0000313" key="3">
    <source>
        <dbReference type="EMBL" id="SIS55547.1"/>
    </source>
</evidence>
<dbReference type="EMBL" id="FTOH01000002">
    <property type="protein sequence ID" value="SIS55547.1"/>
    <property type="molecule type" value="Genomic_DNA"/>
</dbReference>
<dbReference type="InterPro" id="IPR041223">
    <property type="entry name" value="ApeA_NTD"/>
</dbReference>
<evidence type="ECO:0000259" key="2">
    <source>
        <dbReference type="Pfam" id="PF18862"/>
    </source>
</evidence>